<gene>
    <name evidence="12" type="ORF">MIND_00342100</name>
</gene>
<evidence type="ECO:0000256" key="2">
    <source>
        <dbReference type="ARBA" id="ARBA00022448"/>
    </source>
</evidence>
<evidence type="ECO:0000313" key="12">
    <source>
        <dbReference type="EMBL" id="KAF7309704.1"/>
    </source>
</evidence>
<dbReference type="GeneID" id="59342785"/>
<reference evidence="12" key="1">
    <citation type="submission" date="2020-05" db="EMBL/GenBank/DDBJ databases">
        <title>Mycena genomes resolve the evolution of fungal bioluminescence.</title>
        <authorList>
            <person name="Tsai I.J."/>
        </authorList>
    </citation>
    <scope>NUCLEOTIDE SEQUENCE</scope>
    <source>
        <strain evidence="12">171206Taipei</strain>
    </source>
</reference>
<name>A0A8H6W8J0_9AGAR</name>
<dbReference type="InterPro" id="IPR050361">
    <property type="entry name" value="MPP/UQCRC_Complex"/>
</dbReference>
<dbReference type="GO" id="GO:0005743">
    <property type="term" value="C:mitochondrial inner membrane"/>
    <property type="evidence" value="ECO:0007669"/>
    <property type="project" value="UniProtKB-SubCell"/>
</dbReference>
<keyword evidence="3" id="KW-0679">Respiratory chain</keyword>
<evidence type="ECO:0000256" key="3">
    <source>
        <dbReference type="ARBA" id="ARBA00022660"/>
    </source>
</evidence>
<comment type="subcellular location">
    <subcellularLocation>
        <location evidence="1">Mitochondrion inner membrane</location>
        <topology evidence="1">Peripheral membrane protein</topology>
        <orientation evidence="1">Matrix side</orientation>
    </subcellularLocation>
</comment>
<protein>
    <recommendedName>
        <fullName evidence="10">Cytochrome b-c1 complex subunit 2, mitochondrial</fullName>
    </recommendedName>
</protein>
<organism evidence="12 13">
    <name type="scientific">Mycena indigotica</name>
    <dbReference type="NCBI Taxonomy" id="2126181"/>
    <lineage>
        <taxon>Eukaryota</taxon>
        <taxon>Fungi</taxon>
        <taxon>Dikarya</taxon>
        <taxon>Basidiomycota</taxon>
        <taxon>Agaricomycotina</taxon>
        <taxon>Agaricomycetes</taxon>
        <taxon>Agaricomycetidae</taxon>
        <taxon>Agaricales</taxon>
        <taxon>Marasmiineae</taxon>
        <taxon>Mycenaceae</taxon>
        <taxon>Mycena</taxon>
    </lineage>
</organism>
<dbReference type="InterPro" id="IPR011249">
    <property type="entry name" value="Metalloenz_LuxS/M16"/>
</dbReference>
<sequence>MLSTTRASVRIARRSFATVVDNAGLKVASIESNQPTVSVTVLAKAGPRYQSKPGVAHALKNFAFKGTGERSALGTIRESELYGGVLSTTLTREHLALTAEFLRGDEQFFIDVLSSVISSTNYTRHEYEELVLPAMESDISALLADPASHAVELAHALAFRSGLGASLFAGPHSPVTAHDVQQFASSAFAKDNIAILGTGLSESSLKSLATSASSASGLTTSVSSYFGGETRVESHGGLQTIFIGFGSAGAPSSELAALAAYLDPNPSVKWARSESPLLQSGKTSARVVYLPYSDAALVGLLIQGSSTEQVTTAGKAAITALKGSTALKADDLKSAIAKAKFRLANTADTREGLINIVGSNVLSGSSGVSLESSLSSLDKITATAFNKAATTLIKGKPTFVAIGDTTKLPFADELGL</sequence>
<dbReference type="RefSeq" id="XP_037223154.1">
    <property type="nucleotide sequence ID" value="XM_037360269.1"/>
</dbReference>
<evidence type="ECO:0000256" key="8">
    <source>
        <dbReference type="ARBA" id="ARBA00023136"/>
    </source>
</evidence>
<evidence type="ECO:0000256" key="10">
    <source>
        <dbReference type="ARBA" id="ARBA00040751"/>
    </source>
</evidence>
<dbReference type="AlphaFoldDB" id="A0A8H6W8J0"/>
<keyword evidence="4" id="KW-0999">Mitochondrion inner membrane</keyword>
<evidence type="ECO:0000313" key="13">
    <source>
        <dbReference type="Proteomes" id="UP000636479"/>
    </source>
</evidence>
<keyword evidence="7" id="KW-0496">Mitochondrion</keyword>
<evidence type="ECO:0000256" key="6">
    <source>
        <dbReference type="ARBA" id="ARBA00022982"/>
    </source>
</evidence>
<proteinExistence type="inferred from homology"/>
<dbReference type="Gene3D" id="3.30.830.10">
    <property type="entry name" value="Metalloenzyme, LuxS/M16 peptidase-like"/>
    <property type="match status" value="2"/>
</dbReference>
<dbReference type="FunFam" id="3.30.830.10:FF:000021">
    <property type="entry name" value="Cytochrome b-c1 complex subunit 2"/>
    <property type="match status" value="1"/>
</dbReference>
<evidence type="ECO:0000256" key="4">
    <source>
        <dbReference type="ARBA" id="ARBA00022792"/>
    </source>
</evidence>
<dbReference type="EMBL" id="JACAZF010000003">
    <property type="protein sequence ID" value="KAF7309704.1"/>
    <property type="molecule type" value="Genomic_DNA"/>
</dbReference>
<dbReference type="OrthoDB" id="6369905at2759"/>
<evidence type="ECO:0000256" key="9">
    <source>
        <dbReference type="ARBA" id="ARBA00038146"/>
    </source>
</evidence>
<evidence type="ECO:0000256" key="7">
    <source>
        <dbReference type="ARBA" id="ARBA00023128"/>
    </source>
</evidence>
<dbReference type="Pfam" id="PF00675">
    <property type="entry name" value="Peptidase_M16"/>
    <property type="match status" value="1"/>
</dbReference>
<feature type="domain" description="Peptidase M16 N-terminal" evidence="11">
    <location>
        <begin position="26"/>
        <end position="168"/>
    </location>
</feature>
<dbReference type="SUPFAM" id="SSF63411">
    <property type="entry name" value="LuxS/MPP-like metallohydrolase"/>
    <property type="match status" value="2"/>
</dbReference>
<dbReference type="GO" id="GO:0046872">
    <property type="term" value="F:metal ion binding"/>
    <property type="evidence" value="ECO:0007669"/>
    <property type="project" value="InterPro"/>
</dbReference>
<keyword evidence="13" id="KW-1185">Reference proteome</keyword>
<dbReference type="Proteomes" id="UP000636479">
    <property type="component" value="Unassembled WGS sequence"/>
</dbReference>
<dbReference type="PANTHER" id="PTHR11851:SF209">
    <property type="entry name" value="CYTOCHROME B-C1 COMPLEX SUBUNIT 2, MITOCHONDRIAL"/>
    <property type="match status" value="1"/>
</dbReference>
<keyword evidence="5" id="KW-0809">Transit peptide</keyword>
<evidence type="ECO:0000259" key="11">
    <source>
        <dbReference type="Pfam" id="PF00675"/>
    </source>
</evidence>
<keyword evidence="6" id="KW-0249">Electron transport</keyword>
<accession>A0A8H6W8J0</accession>
<evidence type="ECO:0000256" key="1">
    <source>
        <dbReference type="ARBA" id="ARBA00004443"/>
    </source>
</evidence>
<evidence type="ECO:0000256" key="5">
    <source>
        <dbReference type="ARBA" id="ARBA00022946"/>
    </source>
</evidence>
<dbReference type="InterPro" id="IPR011765">
    <property type="entry name" value="Pept_M16_N"/>
</dbReference>
<comment type="similarity">
    <text evidence="9">Belongs to the peptidase M16 family. UQCRC2/QCR2 subfamily.</text>
</comment>
<keyword evidence="8" id="KW-0472">Membrane</keyword>
<comment type="caution">
    <text evidence="12">The sequence shown here is derived from an EMBL/GenBank/DDBJ whole genome shotgun (WGS) entry which is preliminary data.</text>
</comment>
<dbReference type="PANTHER" id="PTHR11851">
    <property type="entry name" value="METALLOPROTEASE"/>
    <property type="match status" value="1"/>
</dbReference>
<keyword evidence="2" id="KW-0813">Transport</keyword>